<dbReference type="SUPFAM" id="SSF50447">
    <property type="entry name" value="Translation proteins"/>
    <property type="match status" value="1"/>
</dbReference>
<name>A0A2N7WGH2_9BURK</name>
<protein>
    <recommendedName>
        <fullName evidence="1">Elongation factor G</fullName>
    </recommendedName>
</protein>
<accession>A0A2N7WGH2</accession>
<dbReference type="NCBIfam" id="NF009381">
    <property type="entry name" value="PRK12740.1-5"/>
    <property type="match status" value="1"/>
</dbReference>
<dbReference type="Pfam" id="PF03764">
    <property type="entry name" value="EFG_IV"/>
    <property type="match status" value="1"/>
</dbReference>
<dbReference type="Gene3D" id="2.40.30.10">
    <property type="entry name" value="Translation factors"/>
    <property type="match status" value="1"/>
</dbReference>
<dbReference type="GO" id="GO:0003746">
    <property type="term" value="F:translation elongation factor activity"/>
    <property type="evidence" value="ECO:0007669"/>
    <property type="project" value="UniProtKB-KW"/>
</dbReference>
<dbReference type="FunFam" id="3.30.230.10:FF:000003">
    <property type="entry name" value="Elongation factor G"/>
    <property type="match status" value="1"/>
</dbReference>
<dbReference type="Proteomes" id="UP000235347">
    <property type="component" value="Unassembled WGS sequence"/>
</dbReference>
<dbReference type="InterPro" id="IPR027417">
    <property type="entry name" value="P-loop_NTPase"/>
</dbReference>
<keyword evidence="2" id="KW-0547">Nucleotide-binding</keyword>
<dbReference type="Gene3D" id="3.30.70.240">
    <property type="match status" value="1"/>
</dbReference>
<evidence type="ECO:0000256" key="1">
    <source>
        <dbReference type="ARBA" id="ARBA00017872"/>
    </source>
</evidence>
<feature type="domain" description="Tr-type G" evidence="8">
    <location>
        <begin position="6"/>
        <end position="262"/>
    </location>
</feature>
<evidence type="ECO:0000256" key="5">
    <source>
        <dbReference type="ARBA" id="ARBA00023134"/>
    </source>
</evidence>
<dbReference type="InterPro" id="IPR041095">
    <property type="entry name" value="EFG_II"/>
</dbReference>
<dbReference type="NCBIfam" id="NF009891">
    <property type="entry name" value="PRK13351.1-1"/>
    <property type="match status" value="1"/>
</dbReference>
<comment type="caution">
    <text evidence="9">The sequence shown here is derived from an EMBL/GenBank/DDBJ whole genome shotgun (WGS) entry which is preliminary data.</text>
</comment>
<sequence length="683" mass="74409">MDYHPEAIRTVALVGHAGCGKTSLIEALLHRSGAIHTAGSVERGTTVCDFDALERRYHHSLNSAVTHLDYCGTRVYLVDTPGYPDFCGLSLSALAAVETAAIVVNARTGIEMSTRRMMAWAKARKLCTVIIVNGIDGEKVDLPGLVEQIQEAFGKTCLPINLPARQAQSVVDCFFNPSGDADFMSVQSAHDALVDQVIELDADLMELYLGQGEAIQPEQLHAPFEQALREGHLVPILFTSAATGAGIAELLDVIVRLLPNPLEGNPPLFYRDVDGRRETVQATPDADKHVLAHVFKIVVDPYIGKMAVMRIHQGTVRRDSQLYIGSARQPFRVAHLMLLQGKDHVDIFKAGPGDICATAKVDEIGYDAVLHDASEDGNIHLSPSDFPNPIYALAIEPERRGNEQRLWEILQKLASEDPCLRIEHPVGTNETVVRGLGELHLRHMLERLTDQYKLAVVTRPPKIAYRETIGAPAEGHHRHKKQTGGAGQFGEVMLRVEPLPRGAGYEFVDAVKGGAIPGQFMPAVEKGILQVIESGPLAGFPMQDVRVTVYDGKHHAVDSKEVAFVVAGRKAFIDAVLKAQPILLEPIVELEVTAPDAAMGDIIGDLSSRRAQVHGSRTLGAHMVVVTAKAPLSELTEYQSRLNAMAGGDGNYSIELSHYDPVPPSQQDKLAAQYRRQDEDAGR</sequence>
<dbReference type="CDD" id="cd03713">
    <property type="entry name" value="EFG_mtEFG_C"/>
    <property type="match status" value="1"/>
</dbReference>
<dbReference type="Pfam" id="PF00009">
    <property type="entry name" value="GTP_EFTU"/>
    <property type="match status" value="1"/>
</dbReference>
<evidence type="ECO:0000256" key="4">
    <source>
        <dbReference type="ARBA" id="ARBA00022917"/>
    </source>
</evidence>
<dbReference type="SUPFAM" id="SSF52540">
    <property type="entry name" value="P-loop containing nucleoside triphosphate hydrolases"/>
    <property type="match status" value="1"/>
</dbReference>
<organism evidence="9 10">
    <name type="scientific">Trinickia soli</name>
    <dbReference type="NCBI Taxonomy" id="380675"/>
    <lineage>
        <taxon>Bacteria</taxon>
        <taxon>Pseudomonadati</taxon>
        <taxon>Pseudomonadota</taxon>
        <taxon>Betaproteobacteria</taxon>
        <taxon>Burkholderiales</taxon>
        <taxon>Burkholderiaceae</taxon>
        <taxon>Trinickia</taxon>
    </lineage>
</organism>
<dbReference type="InterPro" id="IPR035649">
    <property type="entry name" value="EFG_V"/>
</dbReference>
<dbReference type="GO" id="GO:0005525">
    <property type="term" value="F:GTP binding"/>
    <property type="evidence" value="ECO:0007669"/>
    <property type="project" value="UniProtKB-KW"/>
</dbReference>
<dbReference type="InterPro" id="IPR000640">
    <property type="entry name" value="EFG_V-like"/>
</dbReference>
<dbReference type="CDD" id="cd01434">
    <property type="entry name" value="EFG_mtEFG1_IV"/>
    <property type="match status" value="1"/>
</dbReference>
<dbReference type="SUPFAM" id="SSF54211">
    <property type="entry name" value="Ribosomal protein S5 domain 2-like"/>
    <property type="match status" value="1"/>
</dbReference>
<dbReference type="EMBL" id="PNYB01000001">
    <property type="protein sequence ID" value="PMS28454.1"/>
    <property type="molecule type" value="Genomic_DNA"/>
</dbReference>
<dbReference type="GO" id="GO:0032790">
    <property type="term" value="P:ribosome disassembly"/>
    <property type="evidence" value="ECO:0007669"/>
    <property type="project" value="TreeGrafter"/>
</dbReference>
<feature type="region of interest" description="Disordered" evidence="7">
    <location>
        <begin position="660"/>
        <end position="683"/>
    </location>
</feature>
<dbReference type="InterPro" id="IPR000795">
    <property type="entry name" value="T_Tr_GTP-bd_dom"/>
</dbReference>
<reference evidence="9 10" key="1">
    <citation type="submission" date="2018-01" db="EMBL/GenBank/DDBJ databases">
        <title>Whole genome analyses suggest that Burkholderia sensu lato contains two further novel genera in the rhizoxinica-symbiotica group Mycetohabitans gen. nov., and Trinickia gen. nov.: implications for the evolution of diazotrophy and nodulation in the Burkholderiaceae.</title>
        <authorList>
            <person name="Estrada-de los Santos P."/>
            <person name="Palmer M."/>
            <person name="Chavez-Ramirez B."/>
            <person name="Beukes C."/>
            <person name="Steenkamp E.T."/>
            <person name="Hirsch A.M."/>
            <person name="Manyaka P."/>
            <person name="Maluk M."/>
            <person name="Lafos M."/>
            <person name="Crook M."/>
            <person name="Gross E."/>
            <person name="Simon M.F."/>
            <person name="Bueno dos Reis Junior F."/>
            <person name="Poole P.S."/>
            <person name="Venter S.N."/>
            <person name="James E.K."/>
        </authorList>
    </citation>
    <scope>NUCLEOTIDE SEQUENCE [LARGE SCALE GENOMIC DNA]</scope>
    <source>
        <strain evidence="9 10">GP25-8</strain>
    </source>
</reference>
<dbReference type="AlphaFoldDB" id="A0A2N7WGH2"/>
<dbReference type="PROSITE" id="PS51722">
    <property type="entry name" value="G_TR_2"/>
    <property type="match status" value="1"/>
</dbReference>
<dbReference type="GO" id="GO:0097216">
    <property type="term" value="F:guanosine tetraphosphate binding"/>
    <property type="evidence" value="ECO:0007669"/>
    <property type="project" value="UniProtKB-ARBA"/>
</dbReference>
<gene>
    <name evidence="9" type="primary">fusA</name>
    <name evidence="9" type="ORF">C0Z19_01730</name>
</gene>
<evidence type="ECO:0000259" key="8">
    <source>
        <dbReference type="PROSITE" id="PS51722"/>
    </source>
</evidence>
<dbReference type="FunFam" id="3.30.70.240:FF:000001">
    <property type="entry name" value="Elongation factor G"/>
    <property type="match status" value="1"/>
</dbReference>
<dbReference type="SUPFAM" id="SSF54980">
    <property type="entry name" value="EF-G C-terminal domain-like"/>
    <property type="match status" value="2"/>
</dbReference>
<dbReference type="Pfam" id="PF14492">
    <property type="entry name" value="EFG_III"/>
    <property type="match status" value="1"/>
</dbReference>
<dbReference type="PANTHER" id="PTHR43261">
    <property type="entry name" value="TRANSLATION ELONGATION FACTOR G-RELATED"/>
    <property type="match status" value="1"/>
</dbReference>
<dbReference type="InterPro" id="IPR035647">
    <property type="entry name" value="EFG_III/V"/>
</dbReference>
<dbReference type="InterPro" id="IPR053905">
    <property type="entry name" value="EF-G-like_DII"/>
</dbReference>
<proteinExistence type="predicted"/>
<evidence type="ECO:0000313" key="9">
    <source>
        <dbReference type="EMBL" id="PMS28454.1"/>
    </source>
</evidence>
<dbReference type="SMART" id="SM00889">
    <property type="entry name" value="EFG_IV"/>
    <property type="match status" value="1"/>
</dbReference>
<keyword evidence="3 9" id="KW-0251">Elongation factor</keyword>
<dbReference type="RefSeq" id="WP_102608043.1">
    <property type="nucleotide sequence ID" value="NZ_CADIKD010000006.1"/>
</dbReference>
<dbReference type="Gene3D" id="3.30.70.870">
    <property type="entry name" value="Elongation Factor G (Translational Gtpase), domain 3"/>
    <property type="match status" value="1"/>
</dbReference>
<dbReference type="InterPro" id="IPR009000">
    <property type="entry name" value="Transl_B-barrel_sf"/>
</dbReference>
<dbReference type="Pfam" id="PF00679">
    <property type="entry name" value="EFG_C"/>
    <property type="match status" value="1"/>
</dbReference>
<dbReference type="InterPro" id="IPR020568">
    <property type="entry name" value="Ribosomal_Su5_D2-typ_SF"/>
</dbReference>
<evidence type="ECO:0000256" key="2">
    <source>
        <dbReference type="ARBA" id="ARBA00022741"/>
    </source>
</evidence>
<evidence type="ECO:0000313" key="10">
    <source>
        <dbReference type="Proteomes" id="UP000235347"/>
    </source>
</evidence>
<comment type="function">
    <text evidence="6">Catalyzes the GTP-dependent ribosomal translocation step during translation elongation. During this step, the ribosome changes from the pre-translocational (PRE) to the post-translocational (POST) state as the newly formed A-site-bound peptidyl-tRNA and P-site-bound deacylated tRNA move to the P and E sites, respectively. Catalyzes the coordinated movement of the two tRNA molecules, the mRNA and conformational changes in the ribosome.</text>
</comment>
<keyword evidence="10" id="KW-1185">Reference proteome</keyword>
<evidence type="ECO:0000256" key="7">
    <source>
        <dbReference type="SAM" id="MobiDB-lite"/>
    </source>
</evidence>
<dbReference type="InterPro" id="IPR047872">
    <property type="entry name" value="EFG_IV"/>
</dbReference>
<keyword evidence="4" id="KW-0648">Protein biosynthesis</keyword>
<dbReference type="SMART" id="SM00838">
    <property type="entry name" value="EFG_C"/>
    <property type="match status" value="1"/>
</dbReference>
<evidence type="ECO:0000256" key="6">
    <source>
        <dbReference type="ARBA" id="ARBA00024731"/>
    </source>
</evidence>
<dbReference type="Gene3D" id="3.30.230.10">
    <property type="match status" value="1"/>
</dbReference>
<dbReference type="Pfam" id="PF22042">
    <property type="entry name" value="EF-G_D2"/>
    <property type="match status" value="1"/>
</dbReference>
<keyword evidence="5" id="KW-0342">GTP-binding</keyword>
<dbReference type="InterPro" id="IPR014721">
    <property type="entry name" value="Ribsml_uS5_D2-typ_fold_subgr"/>
</dbReference>
<evidence type="ECO:0000256" key="3">
    <source>
        <dbReference type="ARBA" id="ARBA00022768"/>
    </source>
</evidence>
<dbReference type="Gene3D" id="3.40.50.300">
    <property type="entry name" value="P-loop containing nucleotide triphosphate hydrolases"/>
    <property type="match status" value="1"/>
</dbReference>
<dbReference type="PANTHER" id="PTHR43261:SF6">
    <property type="entry name" value="ELONGATION FACTOR G-LIKE PROTEIN"/>
    <property type="match status" value="1"/>
</dbReference>
<dbReference type="GO" id="GO:0003924">
    <property type="term" value="F:GTPase activity"/>
    <property type="evidence" value="ECO:0007669"/>
    <property type="project" value="InterPro"/>
</dbReference>
<dbReference type="InterPro" id="IPR005517">
    <property type="entry name" value="Transl_elong_EFG/EF2_IV"/>
</dbReference>
<dbReference type="CDD" id="cd04170">
    <property type="entry name" value="EF-G_bact"/>
    <property type="match status" value="1"/>
</dbReference>